<dbReference type="PANTHER" id="PTHR24274">
    <property type="entry name" value="CILIA- AND FLAGELLA-ASSOCIATED PROTEIN 161"/>
    <property type="match status" value="1"/>
</dbReference>
<accession>A0AAE0S722</accession>
<dbReference type="Gene3D" id="2.80.10.50">
    <property type="match status" value="1"/>
</dbReference>
<evidence type="ECO:0008006" key="3">
    <source>
        <dbReference type="Google" id="ProtNLM"/>
    </source>
</evidence>
<evidence type="ECO:0000313" key="1">
    <source>
        <dbReference type="EMBL" id="KAK3586389.1"/>
    </source>
</evidence>
<dbReference type="EMBL" id="JAEAOA010001841">
    <property type="protein sequence ID" value="KAK3586389.1"/>
    <property type="molecule type" value="Genomic_DNA"/>
</dbReference>
<dbReference type="Pfam" id="PF24569">
    <property type="entry name" value="CFAP161"/>
    <property type="match status" value="1"/>
</dbReference>
<dbReference type="Proteomes" id="UP001195483">
    <property type="component" value="Unassembled WGS sequence"/>
</dbReference>
<keyword evidence="2" id="KW-1185">Reference proteome</keyword>
<proteinExistence type="predicted"/>
<evidence type="ECO:0000313" key="2">
    <source>
        <dbReference type="Proteomes" id="UP001195483"/>
    </source>
</evidence>
<reference evidence="1" key="3">
    <citation type="submission" date="2023-05" db="EMBL/GenBank/DDBJ databases">
        <authorList>
            <person name="Smith C.H."/>
        </authorList>
    </citation>
    <scope>NUCLEOTIDE SEQUENCE</scope>
    <source>
        <strain evidence="1">CHS0354</strain>
        <tissue evidence="1">Mantle</tissue>
    </source>
</reference>
<gene>
    <name evidence="1" type="ORF">CHS0354_030906</name>
</gene>
<dbReference type="GO" id="GO:0031514">
    <property type="term" value="C:motile cilium"/>
    <property type="evidence" value="ECO:0007669"/>
    <property type="project" value="TreeGrafter"/>
</dbReference>
<name>A0AAE0S722_9BIVA</name>
<dbReference type="GO" id="GO:0060271">
    <property type="term" value="P:cilium assembly"/>
    <property type="evidence" value="ECO:0007669"/>
    <property type="project" value="TreeGrafter"/>
</dbReference>
<reference evidence="1" key="1">
    <citation type="journal article" date="2021" name="Genome Biol. Evol.">
        <title>A High-Quality Reference Genome for a Parasitic Bivalve with Doubly Uniparental Inheritance (Bivalvia: Unionida).</title>
        <authorList>
            <person name="Smith C.H."/>
        </authorList>
    </citation>
    <scope>NUCLEOTIDE SEQUENCE</scope>
    <source>
        <strain evidence="1">CHS0354</strain>
    </source>
</reference>
<dbReference type="PANTHER" id="PTHR24274:SF1">
    <property type="entry name" value="CILIA- AND FLAGELLA-ASSOCIATED PROTEIN 161"/>
    <property type="match status" value="1"/>
</dbReference>
<sequence length="330" mass="38202">MTYTSQYGKQPWSTRYRRKTNINMSVRTYNPSVRVGNWNEDIQLEEDTLKDFLERRDKGQLLYQKRTKFEQTIFKKIDLTISRDGFVHFGDIVNIRCPGTKDKTKYFAHLEPRQDCQLSVYPEINRILEASKFEEPCGITGARDLTPNLRSCFVIRSCDDSKNSEPLRYGQPFYISTMDDEGGSLLLQSDRATLTKSVNKSRHQDVSLVSNPSFLVEWQVLHFDPRLRMEYEGIPVPANERVIINHRKTNQNMAVEDEFTIRTPFGSREYEITSHTYLDSHRAEKEVNHWMIVMGVPGDPVYPVIQSEASTTTTVTKSATMTTERTQASC</sequence>
<comment type="caution">
    <text evidence="1">The sequence shown here is derived from an EMBL/GenBank/DDBJ whole genome shotgun (WGS) entry which is preliminary data.</text>
</comment>
<protein>
    <recommendedName>
        <fullName evidence="3">Cilia- and flagella-associated protein 161</fullName>
    </recommendedName>
</protein>
<dbReference type="InterPro" id="IPR055325">
    <property type="entry name" value="CF161"/>
</dbReference>
<dbReference type="AlphaFoldDB" id="A0AAE0S722"/>
<organism evidence="1 2">
    <name type="scientific">Potamilus streckersoni</name>
    <dbReference type="NCBI Taxonomy" id="2493646"/>
    <lineage>
        <taxon>Eukaryota</taxon>
        <taxon>Metazoa</taxon>
        <taxon>Spiralia</taxon>
        <taxon>Lophotrochozoa</taxon>
        <taxon>Mollusca</taxon>
        <taxon>Bivalvia</taxon>
        <taxon>Autobranchia</taxon>
        <taxon>Heteroconchia</taxon>
        <taxon>Palaeoheterodonta</taxon>
        <taxon>Unionida</taxon>
        <taxon>Unionoidea</taxon>
        <taxon>Unionidae</taxon>
        <taxon>Ambleminae</taxon>
        <taxon>Lampsilini</taxon>
        <taxon>Potamilus</taxon>
    </lineage>
</organism>
<reference evidence="1" key="2">
    <citation type="journal article" date="2021" name="Genome Biol. Evol.">
        <title>Developing a high-quality reference genome for a parasitic bivalve with doubly uniparental inheritance (Bivalvia: Unionida).</title>
        <authorList>
            <person name="Smith C.H."/>
        </authorList>
    </citation>
    <scope>NUCLEOTIDE SEQUENCE</scope>
    <source>
        <strain evidence="1">CHS0354</strain>
        <tissue evidence="1">Mantle</tissue>
    </source>
</reference>